<reference evidence="6" key="1">
    <citation type="journal article" date="2022" name="Front. Microbiol.">
        <title>Genome-based taxonomic rearrangement of Oceanobacter-related bacteria including the description of Thalassolituus hydrocarbonoclasticus sp. nov. and Thalassolituus pacificus sp. nov. and emended description of the genus Thalassolituus.</title>
        <authorList>
            <person name="Dong C."/>
            <person name="Wei L."/>
            <person name="Wang J."/>
            <person name="Lai Q."/>
            <person name="Huang Z."/>
            <person name="Shao Z."/>
        </authorList>
    </citation>
    <scope>NUCLEOTIDE SEQUENCE</scope>
    <source>
        <strain evidence="6">59MF3M-4</strain>
    </source>
</reference>
<dbReference type="Proteomes" id="UP001147830">
    <property type="component" value="Unassembled WGS sequence"/>
</dbReference>
<protein>
    <recommendedName>
        <fullName evidence="2">histidine kinase</fullName>
        <ecNumber evidence="2">2.7.13.3</ecNumber>
    </recommendedName>
</protein>
<name>A0A9X2WH91_9GAMM</name>
<keyword evidence="6" id="KW-0067">ATP-binding</keyword>
<dbReference type="InterPro" id="IPR036890">
    <property type="entry name" value="HATPase_C_sf"/>
</dbReference>
<dbReference type="PANTHER" id="PTHR43065:SF42">
    <property type="entry name" value="TWO-COMPONENT SENSOR PPRA"/>
    <property type="match status" value="1"/>
</dbReference>
<evidence type="ECO:0000313" key="6">
    <source>
        <dbReference type="EMBL" id="MCT7360149.1"/>
    </source>
</evidence>
<sequence length="558" mass="62573">MAKRHVLLSLLISAVIGLGVYELSIRVEQQRTAAISHDLLQHVYIRSLREYYQLLADAEQLLNDHPPGYVELQQYRRNSPLGPFMLINEESTEKLAVTGDWLLHMSLQDLNADITIPGRLVESPGLVLILYSAAKDRSLMVRLELYDWLQQTTSDMGYGDIPLLVMYHAQPLSDPAPELRQQMMVFNDFLLPEFSLYLDRRQIEGHFFQTYLPVSAAVSSAVICLLLLLILFYQYGRRMQISRELEGHSVELAETSHILRTQMALNARSQKELLKSNYQLRGLNRDLENAQTRLKLSERLAGLGELSAGIAHEINNPVAYISSNLKELGNDVQALLEFVQAIDEASDLLDIKSDFYQELLLAYQRVDIPHVISVAPARLQDCIRGTERVTQIIADMRKLSRTQSHMQWCQLNDDISSIINIARSRLPDNVTLTVELIELPDVYCNPSQIGQVVLNVLINAIQALEKRGGNIHIGEEQTGSVLSISIRDDGPGMDSAVASRVFEPFFTTKLEGDGTGLGLALCYKLMQEHQGGIELQTAPGKGACFTLILPIGEKNNAE</sequence>
<dbReference type="InterPro" id="IPR036097">
    <property type="entry name" value="HisK_dim/P_sf"/>
</dbReference>
<comment type="caution">
    <text evidence="6">The sequence shown here is derived from an EMBL/GenBank/DDBJ whole genome shotgun (WGS) entry which is preliminary data.</text>
</comment>
<evidence type="ECO:0000256" key="4">
    <source>
        <dbReference type="SAM" id="Phobius"/>
    </source>
</evidence>
<evidence type="ECO:0000256" key="3">
    <source>
        <dbReference type="ARBA" id="ARBA00022553"/>
    </source>
</evidence>
<keyword evidence="4" id="KW-0812">Transmembrane</keyword>
<dbReference type="InterPro" id="IPR004358">
    <property type="entry name" value="Sig_transdc_His_kin-like_C"/>
</dbReference>
<dbReference type="AlphaFoldDB" id="A0A9X2WH91"/>
<organism evidence="6 7">
    <name type="scientific">Thalassolituus pacificus</name>
    <dbReference type="NCBI Taxonomy" id="2975440"/>
    <lineage>
        <taxon>Bacteria</taxon>
        <taxon>Pseudomonadati</taxon>
        <taxon>Pseudomonadota</taxon>
        <taxon>Gammaproteobacteria</taxon>
        <taxon>Oceanospirillales</taxon>
        <taxon>Oceanospirillaceae</taxon>
        <taxon>Thalassolituus</taxon>
    </lineage>
</organism>
<dbReference type="PANTHER" id="PTHR43065">
    <property type="entry name" value="SENSOR HISTIDINE KINASE"/>
    <property type="match status" value="1"/>
</dbReference>
<feature type="domain" description="Histidine kinase" evidence="5">
    <location>
        <begin position="309"/>
        <end position="553"/>
    </location>
</feature>
<keyword evidence="4" id="KW-1133">Transmembrane helix</keyword>
<keyword evidence="3" id="KW-0597">Phosphoprotein</keyword>
<evidence type="ECO:0000256" key="1">
    <source>
        <dbReference type="ARBA" id="ARBA00000085"/>
    </source>
</evidence>
<accession>A0A9X2WH91</accession>
<dbReference type="GO" id="GO:0000155">
    <property type="term" value="F:phosphorelay sensor kinase activity"/>
    <property type="evidence" value="ECO:0007669"/>
    <property type="project" value="InterPro"/>
</dbReference>
<dbReference type="RefSeq" id="WP_260976992.1">
    <property type="nucleotide sequence ID" value="NZ_JAOANI010000022.1"/>
</dbReference>
<dbReference type="InterPro" id="IPR003661">
    <property type="entry name" value="HisK_dim/P_dom"/>
</dbReference>
<comment type="catalytic activity">
    <reaction evidence="1">
        <text>ATP + protein L-histidine = ADP + protein N-phospho-L-histidine.</text>
        <dbReference type="EC" id="2.7.13.3"/>
    </reaction>
</comment>
<dbReference type="InterPro" id="IPR005467">
    <property type="entry name" value="His_kinase_dom"/>
</dbReference>
<reference evidence="6" key="2">
    <citation type="submission" date="2022-08" db="EMBL/GenBank/DDBJ databases">
        <authorList>
            <person name="Dong C."/>
        </authorList>
    </citation>
    <scope>NUCLEOTIDE SEQUENCE</scope>
    <source>
        <strain evidence="6">59MF3M-4</strain>
    </source>
</reference>
<dbReference type="SUPFAM" id="SSF55874">
    <property type="entry name" value="ATPase domain of HSP90 chaperone/DNA topoisomerase II/histidine kinase"/>
    <property type="match status" value="1"/>
</dbReference>
<proteinExistence type="predicted"/>
<dbReference type="InterPro" id="IPR003594">
    <property type="entry name" value="HATPase_dom"/>
</dbReference>
<dbReference type="SUPFAM" id="SSF47384">
    <property type="entry name" value="Homodimeric domain of signal transducing histidine kinase"/>
    <property type="match status" value="1"/>
</dbReference>
<dbReference type="EMBL" id="JAOANI010000022">
    <property type="protein sequence ID" value="MCT7360149.1"/>
    <property type="molecule type" value="Genomic_DNA"/>
</dbReference>
<keyword evidence="4" id="KW-0472">Membrane</keyword>
<dbReference type="CDD" id="cd00082">
    <property type="entry name" value="HisKA"/>
    <property type="match status" value="1"/>
</dbReference>
<feature type="transmembrane region" description="Helical" evidence="4">
    <location>
        <begin position="211"/>
        <end position="233"/>
    </location>
</feature>
<keyword evidence="7" id="KW-1185">Reference proteome</keyword>
<dbReference type="EC" id="2.7.13.3" evidence="2"/>
<dbReference type="PROSITE" id="PS50109">
    <property type="entry name" value="HIS_KIN"/>
    <property type="match status" value="1"/>
</dbReference>
<evidence type="ECO:0000256" key="2">
    <source>
        <dbReference type="ARBA" id="ARBA00012438"/>
    </source>
</evidence>
<evidence type="ECO:0000259" key="5">
    <source>
        <dbReference type="PROSITE" id="PS50109"/>
    </source>
</evidence>
<dbReference type="Pfam" id="PF02518">
    <property type="entry name" value="HATPase_c"/>
    <property type="match status" value="1"/>
</dbReference>
<dbReference type="Gene3D" id="1.10.287.130">
    <property type="match status" value="1"/>
</dbReference>
<evidence type="ECO:0000313" key="7">
    <source>
        <dbReference type="Proteomes" id="UP001147830"/>
    </source>
</evidence>
<dbReference type="PRINTS" id="PR00344">
    <property type="entry name" value="BCTRLSENSOR"/>
</dbReference>
<dbReference type="Gene3D" id="3.30.565.10">
    <property type="entry name" value="Histidine kinase-like ATPase, C-terminal domain"/>
    <property type="match status" value="1"/>
</dbReference>
<dbReference type="GO" id="GO:0005524">
    <property type="term" value="F:ATP binding"/>
    <property type="evidence" value="ECO:0007669"/>
    <property type="project" value="UniProtKB-KW"/>
</dbReference>
<gene>
    <name evidence="6" type="ORF">NYR02_14095</name>
</gene>
<keyword evidence="6" id="KW-0547">Nucleotide-binding</keyword>
<dbReference type="SMART" id="SM00387">
    <property type="entry name" value="HATPase_c"/>
    <property type="match status" value="1"/>
</dbReference>